<dbReference type="STRING" id="75743.A0A401NLG4"/>
<organism evidence="9 10">
    <name type="scientific">Scyliorhinus torazame</name>
    <name type="common">Cloudy catshark</name>
    <name type="synonym">Catulus torazame</name>
    <dbReference type="NCBI Taxonomy" id="75743"/>
    <lineage>
        <taxon>Eukaryota</taxon>
        <taxon>Metazoa</taxon>
        <taxon>Chordata</taxon>
        <taxon>Craniata</taxon>
        <taxon>Vertebrata</taxon>
        <taxon>Chondrichthyes</taxon>
        <taxon>Elasmobranchii</taxon>
        <taxon>Galeomorphii</taxon>
        <taxon>Galeoidea</taxon>
        <taxon>Carcharhiniformes</taxon>
        <taxon>Scyliorhinidae</taxon>
        <taxon>Scyliorhinus</taxon>
    </lineage>
</organism>
<keyword evidence="3" id="KW-0732">Signal</keyword>
<gene>
    <name evidence="9" type="ORF">scyTo_0014376</name>
</gene>
<evidence type="ECO:0000313" key="9">
    <source>
        <dbReference type="EMBL" id="GCB61723.1"/>
    </source>
</evidence>
<feature type="transmembrane region" description="Helical" evidence="7">
    <location>
        <begin position="6"/>
        <end position="24"/>
    </location>
</feature>
<comment type="subcellular location">
    <subcellularLocation>
        <location evidence="1">Membrane</location>
        <topology evidence="1">Multi-pass membrane protein</topology>
    </subcellularLocation>
</comment>
<dbReference type="OrthoDB" id="3364966at2759"/>
<name>A0A401NLG4_SCYTO</name>
<dbReference type="Proteomes" id="UP000288216">
    <property type="component" value="Unassembled WGS sequence"/>
</dbReference>
<evidence type="ECO:0000259" key="8">
    <source>
        <dbReference type="Pfam" id="PF09335"/>
    </source>
</evidence>
<dbReference type="OMA" id="WWMTGTG"/>
<sequence>MSTKSPVGLLVIFGAATAYLYVLSSNLPHAVHDRESLSDEEEPRSLTFPSDLEELRAIAGLLHSYRAQHTGYVLLLFCSAYLYKQTFAIPGSSFLNILAGALFGPWLGLALCCILTAIGATFCFLLSKTYGKQFLVHRFPERLSMLQHKVQENRNSLFFFLLFLRFFPMTPNWFLNITSPILEVPLTQFFFSIVIGLLPYNFICVQTGCILSEISSLDNLFSWSILLKLLAVAIVALVPGTLIKHYSHQHLQLGGKVKNGHLDNDRKAR</sequence>
<proteinExistence type="inferred from homology"/>
<dbReference type="EMBL" id="BFAA01007691">
    <property type="protein sequence ID" value="GCB61723.1"/>
    <property type="molecule type" value="Genomic_DNA"/>
</dbReference>
<dbReference type="InterPro" id="IPR032816">
    <property type="entry name" value="VTT_dom"/>
</dbReference>
<dbReference type="AlphaFoldDB" id="A0A401NLG4"/>
<evidence type="ECO:0000256" key="7">
    <source>
        <dbReference type="SAM" id="Phobius"/>
    </source>
</evidence>
<dbReference type="Pfam" id="PF09335">
    <property type="entry name" value="VTT_dom"/>
    <property type="match status" value="1"/>
</dbReference>
<keyword evidence="10" id="KW-1185">Reference proteome</keyword>
<evidence type="ECO:0000256" key="2">
    <source>
        <dbReference type="ARBA" id="ARBA00022692"/>
    </source>
</evidence>
<evidence type="ECO:0000313" key="10">
    <source>
        <dbReference type="Proteomes" id="UP000288216"/>
    </source>
</evidence>
<keyword evidence="5 7" id="KW-0472">Membrane</keyword>
<keyword evidence="2 7" id="KW-0812">Transmembrane</keyword>
<dbReference type="InterPro" id="IPR045014">
    <property type="entry name" value="TM41A/B"/>
</dbReference>
<evidence type="ECO:0000256" key="4">
    <source>
        <dbReference type="ARBA" id="ARBA00022989"/>
    </source>
</evidence>
<comment type="caution">
    <text evidence="9">The sequence shown here is derived from an EMBL/GenBank/DDBJ whole genome shotgun (WGS) entry which is preliminary data.</text>
</comment>
<reference evidence="9 10" key="1">
    <citation type="journal article" date="2018" name="Nat. Ecol. Evol.">
        <title>Shark genomes provide insights into elasmobranch evolution and the origin of vertebrates.</title>
        <authorList>
            <person name="Hara Y"/>
            <person name="Yamaguchi K"/>
            <person name="Onimaru K"/>
            <person name="Kadota M"/>
            <person name="Koyanagi M"/>
            <person name="Keeley SD"/>
            <person name="Tatsumi K"/>
            <person name="Tanaka K"/>
            <person name="Motone F"/>
            <person name="Kageyama Y"/>
            <person name="Nozu R"/>
            <person name="Adachi N"/>
            <person name="Nishimura O"/>
            <person name="Nakagawa R"/>
            <person name="Tanegashima C"/>
            <person name="Kiyatake I"/>
            <person name="Matsumoto R"/>
            <person name="Murakumo K"/>
            <person name="Nishida K"/>
            <person name="Terakita A"/>
            <person name="Kuratani S"/>
            <person name="Sato K"/>
            <person name="Hyodo S Kuraku.S."/>
        </authorList>
    </citation>
    <scope>NUCLEOTIDE SEQUENCE [LARGE SCALE GENOMIC DNA]</scope>
</reference>
<accession>A0A401NLG4</accession>
<dbReference type="GO" id="GO:0016020">
    <property type="term" value="C:membrane"/>
    <property type="evidence" value="ECO:0007669"/>
    <property type="project" value="UniProtKB-SubCell"/>
</dbReference>
<feature type="transmembrane region" description="Helical" evidence="7">
    <location>
        <begin position="65"/>
        <end position="83"/>
    </location>
</feature>
<protein>
    <recommendedName>
        <fullName evidence="8">VTT domain-containing protein</fullName>
    </recommendedName>
</protein>
<evidence type="ECO:0000256" key="3">
    <source>
        <dbReference type="ARBA" id="ARBA00022729"/>
    </source>
</evidence>
<dbReference type="PANTHER" id="PTHR43220">
    <property type="match status" value="1"/>
</dbReference>
<keyword evidence="4 7" id="KW-1133">Transmembrane helix</keyword>
<dbReference type="PANTHER" id="PTHR43220:SF21">
    <property type="entry name" value="TRANSMEMBRANE PROTEIN 41A"/>
    <property type="match status" value="1"/>
</dbReference>
<feature type="domain" description="VTT" evidence="8">
    <location>
        <begin position="89"/>
        <end position="208"/>
    </location>
</feature>
<evidence type="ECO:0000256" key="1">
    <source>
        <dbReference type="ARBA" id="ARBA00004141"/>
    </source>
</evidence>
<feature type="transmembrane region" description="Helical" evidence="7">
    <location>
        <begin position="157"/>
        <end position="177"/>
    </location>
</feature>
<feature type="transmembrane region" description="Helical" evidence="7">
    <location>
        <begin position="223"/>
        <end position="243"/>
    </location>
</feature>
<evidence type="ECO:0000256" key="6">
    <source>
        <dbReference type="ARBA" id="ARBA00025797"/>
    </source>
</evidence>
<feature type="transmembrane region" description="Helical" evidence="7">
    <location>
        <begin position="103"/>
        <end position="126"/>
    </location>
</feature>
<comment type="similarity">
    <text evidence="6">Belongs to the TMEM41 family.</text>
</comment>
<evidence type="ECO:0000256" key="5">
    <source>
        <dbReference type="ARBA" id="ARBA00023136"/>
    </source>
</evidence>
<feature type="transmembrane region" description="Helical" evidence="7">
    <location>
        <begin position="189"/>
        <end position="211"/>
    </location>
</feature>